<evidence type="ECO:0000256" key="2">
    <source>
        <dbReference type="ARBA" id="ARBA00022670"/>
    </source>
</evidence>
<dbReference type="AlphaFoldDB" id="A0ABD3QSC5"/>
<evidence type="ECO:0000313" key="10">
    <source>
        <dbReference type="EMBL" id="KAL3801956.1"/>
    </source>
</evidence>
<dbReference type="FunFam" id="2.40.70.10:FF:000115">
    <property type="entry name" value="Lysosomal aspartic protease"/>
    <property type="match status" value="1"/>
</dbReference>
<keyword evidence="11" id="KW-1185">Reference proteome</keyword>
<evidence type="ECO:0000256" key="7">
    <source>
        <dbReference type="RuleBase" id="RU000454"/>
    </source>
</evidence>
<feature type="chain" id="PRO_5044792451" description="Peptidase A1 domain-containing protein" evidence="8">
    <location>
        <begin position="19"/>
        <end position="440"/>
    </location>
</feature>
<name>A0ABD3QSC5_9STRA</name>
<keyword evidence="4 7" id="KW-0378">Hydrolase</keyword>
<sequence>MLRRASLLVLIAIPSTLAGLAKVPITQVPRKQFVANLLSSHTPPRIVNKKYSGKATATQRSLLRKEAEDNSKEGENIVVRDLKNAQYYGEVSIGTPEQTFLVVFDTGSADFWVPDATCLTNSPNCVKKTAYDSSKSSTFAEVPSGGKTDFSIMYGSGPVQGKYSTDTVRVANDYIVERQTFAQVESTEGLGDVYSVALFDGILGLAFPILSQDPGVSTVLENLVDQKKVDEPMFGFFLGDNAPGELTIGGYDKDKIDGNITWVDVLKPTYWIAPVDKVKFGDQEVSAGKTAGIMDTGTSLIYGPQEVVEGMANAIGGSFLPQVSLYLIDCGTAVPDLEFTIGGNPVTIPGSDLVIKDDTGNYCFFTVAAMNFDRADLSEVASQDKEIGDIVIDQVSNLVGTSALPVPDGYDIWLVGDTFLRKVYTIYDYGSNKFGYAKLK</sequence>
<dbReference type="PROSITE" id="PS00141">
    <property type="entry name" value="ASP_PROTEASE"/>
    <property type="match status" value="1"/>
</dbReference>
<evidence type="ECO:0000256" key="6">
    <source>
        <dbReference type="PIRSR" id="PIRSR601461-2"/>
    </source>
</evidence>
<dbReference type="GO" id="GO:0016485">
    <property type="term" value="P:protein processing"/>
    <property type="evidence" value="ECO:0007669"/>
    <property type="project" value="UniProtKB-ARBA"/>
</dbReference>
<dbReference type="Gene3D" id="2.40.70.10">
    <property type="entry name" value="Acid Proteases"/>
    <property type="match status" value="2"/>
</dbReference>
<evidence type="ECO:0000259" key="9">
    <source>
        <dbReference type="PROSITE" id="PS51767"/>
    </source>
</evidence>
<dbReference type="InterPro" id="IPR033121">
    <property type="entry name" value="PEPTIDASE_A1"/>
</dbReference>
<feature type="active site" evidence="5">
    <location>
        <position position="105"/>
    </location>
</feature>
<keyword evidence="2 7" id="KW-0645">Protease</keyword>
<keyword evidence="3 7" id="KW-0064">Aspartyl protease</keyword>
<proteinExistence type="inferred from homology"/>
<keyword evidence="8" id="KW-0732">Signal</keyword>
<feature type="signal peptide" evidence="8">
    <location>
        <begin position="1"/>
        <end position="18"/>
    </location>
</feature>
<protein>
    <recommendedName>
        <fullName evidence="9">Peptidase A1 domain-containing protein</fullName>
    </recommendedName>
</protein>
<organism evidence="10 11">
    <name type="scientific">Cyclotella cryptica</name>
    <dbReference type="NCBI Taxonomy" id="29204"/>
    <lineage>
        <taxon>Eukaryota</taxon>
        <taxon>Sar</taxon>
        <taxon>Stramenopiles</taxon>
        <taxon>Ochrophyta</taxon>
        <taxon>Bacillariophyta</taxon>
        <taxon>Coscinodiscophyceae</taxon>
        <taxon>Thalassiosirophycidae</taxon>
        <taxon>Stephanodiscales</taxon>
        <taxon>Stephanodiscaceae</taxon>
        <taxon>Cyclotella</taxon>
    </lineage>
</organism>
<dbReference type="InterPro" id="IPR021109">
    <property type="entry name" value="Peptidase_aspartic_dom_sf"/>
</dbReference>
<feature type="domain" description="Peptidase A1" evidence="9">
    <location>
        <begin position="87"/>
        <end position="437"/>
    </location>
</feature>
<feature type="active site" evidence="5">
    <location>
        <position position="295"/>
    </location>
</feature>
<evidence type="ECO:0000256" key="1">
    <source>
        <dbReference type="ARBA" id="ARBA00007447"/>
    </source>
</evidence>
<dbReference type="PROSITE" id="PS51767">
    <property type="entry name" value="PEPTIDASE_A1"/>
    <property type="match status" value="1"/>
</dbReference>
<comment type="similarity">
    <text evidence="1 7">Belongs to the peptidase A1 family.</text>
</comment>
<evidence type="ECO:0000256" key="8">
    <source>
        <dbReference type="SAM" id="SignalP"/>
    </source>
</evidence>
<dbReference type="InterPro" id="IPR001969">
    <property type="entry name" value="Aspartic_peptidase_AS"/>
</dbReference>
<dbReference type="Pfam" id="PF00026">
    <property type="entry name" value="Asp"/>
    <property type="match status" value="1"/>
</dbReference>
<accession>A0ABD3QSC5</accession>
<dbReference type="GO" id="GO:0004190">
    <property type="term" value="F:aspartic-type endopeptidase activity"/>
    <property type="evidence" value="ECO:0007669"/>
    <property type="project" value="UniProtKB-KW"/>
</dbReference>
<evidence type="ECO:0000256" key="5">
    <source>
        <dbReference type="PIRSR" id="PIRSR601461-1"/>
    </source>
</evidence>
<dbReference type="InterPro" id="IPR034164">
    <property type="entry name" value="Pepsin-like_dom"/>
</dbReference>
<dbReference type="PANTHER" id="PTHR47966:SF51">
    <property type="entry name" value="BETA-SITE APP-CLEAVING ENZYME, ISOFORM A-RELATED"/>
    <property type="match status" value="1"/>
</dbReference>
<dbReference type="Proteomes" id="UP001516023">
    <property type="component" value="Unassembled WGS sequence"/>
</dbReference>
<dbReference type="PRINTS" id="PR00792">
    <property type="entry name" value="PEPSIN"/>
</dbReference>
<dbReference type="CDD" id="cd05471">
    <property type="entry name" value="pepsin_like"/>
    <property type="match status" value="1"/>
</dbReference>
<evidence type="ECO:0000313" key="11">
    <source>
        <dbReference type="Proteomes" id="UP001516023"/>
    </source>
</evidence>
<keyword evidence="6" id="KW-1015">Disulfide bond</keyword>
<dbReference type="PANTHER" id="PTHR47966">
    <property type="entry name" value="BETA-SITE APP-CLEAVING ENZYME, ISOFORM A-RELATED"/>
    <property type="match status" value="1"/>
</dbReference>
<feature type="disulfide bond" evidence="6">
    <location>
        <begin position="118"/>
        <end position="125"/>
    </location>
</feature>
<evidence type="ECO:0000256" key="4">
    <source>
        <dbReference type="ARBA" id="ARBA00022801"/>
    </source>
</evidence>
<dbReference type="SUPFAM" id="SSF50630">
    <property type="entry name" value="Acid proteases"/>
    <property type="match status" value="1"/>
</dbReference>
<dbReference type="EMBL" id="JABMIG020000023">
    <property type="protein sequence ID" value="KAL3801956.1"/>
    <property type="molecule type" value="Genomic_DNA"/>
</dbReference>
<reference evidence="10 11" key="1">
    <citation type="journal article" date="2020" name="G3 (Bethesda)">
        <title>Improved Reference Genome for Cyclotella cryptica CCMP332, a Model for Cell Wall Morphogenesis, Salinity Adaptation, and Lipid Production in Diatoms (Bacillariophyta).</title>
        <authorList>
            <person name="Roberts W.R."/>
            <person name="Downey K.M."/>
            <person name="Ruck E.C."/>
            <person name="Traller J.C."/>
            <person name="Alverson A.J."/>
        </authorList>
    </citation>
    <scope>NUCLEOTIDE SEQUENCE [LARGE SCALE GENOMIC DNA]</scope>
    <source>
        <strain evidence="10 11">CCMP332</strain>
    </source>
</reference>
<gene>
    <name evidence="10" type="ORF">HJC23_010300</name>
</gene>
<dbReference type="InterPro" id="IPR001461">
    <property type="entry name" value="Aspartic_peptidase_A1"/>
</dbReference>
<evidence type="ECO:0000256" key="3">
    <source>
        <dbReference type="ARBA" id="ARBA00022750"/>
    </source>
</evidence>
<comment type="caution">
    <text evidence="10">The sequence shown here is derived from an EMBL/GenBank/DDBJ whole genome shotgun (WGS) entry which is preliminary data.</text>
</comment>